<keyword evidence="6" id="KW-0564">Palmitate</keyword>
<dbReference type="AlphaFoldDB" id="A0A1B2DNL7"/>
<dbReference type="Gene3D" id="3.30.300.210">
    <property type="entry name" value="Nutrient germinant receptor protein C, domain 3"/>
    <property type="match status" value="1"/>
</dbReference>
<evidence type="ECO:0000256" key="3">
    <source>
        <dbReference type="ARBA" id="ARBA00022544"/>
    </source>
</evidence>
<dbReference type="EMBL" id="CP016808">
    <property type="protein sequence ID" value="ANY69303.1"/>
    <property type="molecule type" value="Genomic_DNA"/>
</dbReference>
<dbReference type="InterPro" id="IPR038501">
    <property type="entry name" value="Spore_GerAC_C_sf"/>
</dbReference>
<comment type="similarity">
    <text evidence="2">Belongs to the GerABKC lipoprotein family.</text>
</comment>
<organism evidence="10">
    <name type="scientific">Paenibacillus sp. BIHB 4019</name>
    <dbReference type="NCBI Taxonomy" id="1870819"/>
    <lineage>
        <taxon>Bacteria</taxon>
        <taxon>Bacillati</taxon>
        <taxon>Bacillota</taxon>
        <taxon>Bacilli</taxon>
        <taxon>Bacillales</taxon>
        <taxon>Paenibacillaceae</taxon>
        <taxon>Paenibacillus</taxon>
    </lineage>
</organism>
<name>A0A1B2DNL7_9BACL</name>
<keyword evidence="4" id="KW-0732">Signal</keyword>
<keyword evidence="3" id="KW-0309">Germination</keyword>
<dbReference type="PROSITE" id="PS51257">
    <property type="entry name" value="PROKAR_LIPOPROTEIN"/>
    <property type="match status" value="1"/>
</dbReference>
<evidence type="ECO:0000259" key="9">
    <source>
        <dbReference type="Pfam" id="PF25198"/>
    </source>
</evidence>
<accession>A0A1B2DNL7</accession>
<reference evidence="10" key="1">
    <citation type="submission" date="2016-08" db="EMBL/GenBank/DDBJ databases">
        <title>Complete Genome Seqeunce of Paenibacillus sp. BIHB 4019 from tea rhizoplane.</title>
        <authorList>
            <person name="Thakur R."/>
            <person name="Swarnkar M.K."/>
            <person name="Gulati A."/>
        </authorList>
    </citation>
    <scope>NUCLEOTIDE SEQUENCE [LARGE SCALE GENOMIC DNA]</scope>
    <source>
        <strain evidence="10">BIHB4019</strain>
    </source>
</reference>
<dbReference type="PANTHER" id="PTHR35789:SF1">
    <property type="entry name" value="SPORE GERMINATION PROTEIN B3"/>
    <property type="match status" value="1"/>
</dbReference>
<evidence type="ECO:0000256" key="4">
    <source>
        <dbReference type="ARBA" id="ARBA00022729"/>
    </source>
</evidence>
<dbReference type="PANTHER" id="PTHR35789">
    <property type="entry name" value="SPORE GERMINATION PROTEIN B3"/>
    <property type="match status" value="1"/>
</dbReference>
<evidence type="ECO:0000259" key="8">
    <source>
        <dbReference type="Pfam" id="PF05504"/>
    </source>
</evidence>
<evidence type="ECO:0000256" key="1">
    <source>
        <dbReference type="ARBA" id="ARBA00004635"/>
    </source>
</evidence>
<keyword evidence="7" id="KW-0449">Lipoprotein</keyword>
<dbReference type="RefSeq" id="WP_099520333.1">
    <property type="nucleotide sequence ID" value="NZ_CP016808.1"/>
</dbReference>
<dbReference type="Pfam" id="PF05504">
    <property type="entry name" value="Spore_GerAC"/>
    <property type="match status" value="1"/>
</dbReference>
<dbReference type="InterPro" id="IPR046953">
    <property type="entry name" value="Spore_GerAC-like_C"/>
</dbReference>
<evidence type="ECO:0000256" key="6">
    <source>
        <dbReference type="ARBA" id="ARBA00023139"/>
    </source>
</evidence>
<evidence type="ECO:0000313" key="10">
    <source>
        <dbReference type="EMBL" id="ANY69303.1"/>
    </source>
</evidence>
<dbReference type="InterPro" id="IPR057336">
    <property type="entry name" value="GerAC_N"/>
</dbReference>
<evidence type="ECO:0000256" key="7">
    <source>
        <dbReference type="ARBA" id="ARBA00023288"/>
    </source>
</evidence>
<sequence length="389" mass="43870">MFFRLGKYAAILSLLLLLSGCWSQINFDQLTVVSAIGLDLNKQGQLEVTVQLVNPTLPVAAGGGGQQRRAIATYAATGVTIESALEVIRKQAKKSLFFSQTKVILIGERLARQGMDDMMDFFWREPNQNFNSWIMVSRRPIKEVLTRSQELQAVAADEWKAYFKSKRYKPTSGGIQLYQFLPRLEQTSFQAAVPGMFLVNSTGSKNMIMEITDLAVFRNNKMVGWLNSEEAQIVSWLTELSSMGMFEIATKDIKSVMFDLDSIHMAISPVYVNGKLKMNVRMKTKASIKTSTELLDLSEKQTTDLLKKELSDALTASIEKTVYKLFRSYKSDVIGFGEAIHRRDAKSWKKMKNNWNEELAQIDVQTSISIEIVKSGLLIDGIIKKDDSR</sequence>
<evidence type="ECO:0000256" key="2">
    <source>
        <dbReference type="ARBA" id="ARBA00007886"/>
    </source>
</evidence>
<evidence type="ECO:0000256" key="5">
    <source>
        <dbReference type="ARBA" id="ARBA00023136"/>
    </source>
</evidence>
<comment type="subcellular location">
    <subcellularLocation>
        <location evidence="1">Membrane</location>
        <topology evidence="1">Lipid-anchor</topology>
    </subcellularLocation>
</comment>
<dbReference type="GO" id="GO:0009847">
    <property type="term" value="P:spore germination"/>
    <property type="evidence" value="ECO:0007669"/>
    <property type="project" value="InterPro"/>
</dbReference>
<gene>
    <name evidence="10" type="ORF">BBD42_24570</name>
</gene>
<keyword evidence="5" id="KW-0472">Membrane</keyword>
<protein>
    <submittedName>
        <fullName evidence="10">Uncharacterized protein</fullName>
    </submittedName>
</protein>
<proteinExistence type="inferred from homology"/>
<feature type="domain" description="Spore germination protein N-terminal" evidence="9">
    <location>
        <begin position="26"/>
        <end position="194"/>
    </location>
</feature>
<dbReference type="InterPro" id="IPR008844">
    <property type="entry name" value="Spore_GerAC-like"/>
</dbReference>
<feature type="domain" description="Spore germination GerAC-like C-terminal" evidence="8">
    <location>
        <begin position="213"/>
        <end position="376"/>
    </location>
</feature>
<dbReference type="NCBIfam" id="TIGR02887">
    <property type="entry name" value="spore_ger_x_C"/>
    <property type="match status" value="1"/>
</dbReference>
<dbReference type="GO" id="GO:0016020">
    <property type="term" value="C:membrane"/>
    <property type="evidence" value="ECO:0007669"/>
    <property type="project" value="UniProtKB-SubCell"/>
</dbReference>
<dbReference type="Pfam" id="PF25198">
    <property type="entry name" value="Spore_GerAC_N"/>
    <property type="match status" value="1"/>
</dbReference>